<reference evidence="1 2" key="1">
    <citation type="submission" date="2019-03" db="EMBL/GenBank/DDBJ databases">
        <title>Single cell metagenomics reveals metabolic interactions within the superorganism composed of flagellate Streblomastix strix and complex community of Bacteroidetes bacteria on its surface.</title>
        <authorList>
            <person name="Treitli S.C."/>
            <person name="Kolisko M."/>
            <person name="Husnik F."/>
            <person name="Keeling P."/>
            <person name="Hampl V."/>
        </authorList>
    </citation>
    <scope>NUCLEOTIDE SEQUENCE [LARGE SCALE GENOMIC DNA]</scope>
    <source>
        <strain evidence="1">ST1C</strain>
    </source>
</reference>
<dbReference type="EMBL" id="SNRW01024191">
    <property type="protein sequence ID" value="KAA6362446.1"/>
    <property type="molecule type" value="Genomic_DNA"/>
</dbReference>
<sequence length="36" mass="4259">TFNRFPYLFFMADPIDQQRIRGNGLSGNVSQQKRKK</sequence>
<dbReference type="Proteomes" id="UP000324800">
    <property type="component" value="Unassembled WGS sequence"/>
</dbReference>
<dbReference type="AlphaFoldDB" id="A0A5J4TVE4"/>
<proteinExistence type="predicted"/>
<gene>
    <name evidence="1" type="ORF">EZS28_042026</name>
</gene>
<organism evidence="1 2">
    <name type="scientific">Streblomastix strix</name>
    <dbReference type="NCBI Taxonomy" id="222440"/>
    <lineage>
        <taxon>Eukaryota</taxon>
        <taxon>Metamonada</taxon>
        <taxon>Preaxostyla</taxon>
        <taxon>Oxymonadida</taxon>
        <taxon>Streblomastigidae</taxon>
        <taxon>Streblomastix</taxon>
    </lineage>
</organism>
<evidence type="ECO:0000313" key="2">
    <source>
        <dbReference type="Proteomes" id="UP000324800"/>
    </source>
</evidence>
<accession>A0A5J4TVE4</accession>
<name>A0A5J4TVE4_9EUKA</name>
<feature type="non-terminal residue" evidence="1">
    <location>
        <position position="1"/>
    </location>
</feature>
<evidence type="ECO:0000313" key="1">
    <source>
        <dbReference type="EMBL" id="KAA6362446.1"/>
    </source>
</evidence>
<comment type="caution">
    <text evidence="1">The sequence shown here is derived from an EMBL/GenBank/DDBJ whole genome shotgun (WGS) entry which is preliminary data.</text>
</comment>
<protein>
    <submittedName>
        <fullName evidence="1">Uncharacterized protein</fullName>
    </submittedName>
</protein>